<keyword evidence="1" id="KW-0472">Membrane</keyword>
<dbReference type="OrthoDB" id="6053769at2"/>
<reference evidence="2 3" key="1">
    <citation type="submission" date="2018-01" db="EMBL/GenBank/DDBJ databases">
        <title>The draft genome sequence of Halioglobus lutimaris HF004.</title>
        <authorList>
            <person name="Du Z.-J."/>
            <person name="Shi M.-J."/>
        </authorList>
    </citation>
    <scope>NUCLEOTIDE SEQUENCE [LARGE SCALE GENOMIC DNA]</scope>
    <source>
        <strain evidence="2 3">HF004</strain>
    </source>
</reference>
<dbReference type="Proteomes" id="UP000235005">
    <property type="component" value="Unassembled WGS sequence"/>
</dbReference>
<dbReference type="SUPFAM" id="SSF58113">
    <property type="entry name" value="Apolipoprotein A-I"/>
    <property type="match status" value="1"/>
</dbReference>
<accession>A0A2N5X644</accession>
<feature type="transmembrane region" description="Helical" evidence="1">
    <location>
        <begin position="106"/>
        <end position="127"/>
    </location>
</feature>
<evidence type="ECO:0000256" key="1">
    <source>
        <dbReference type="SAM" id="Phobius"/>
    </source>
</evidence>
<keyword evidence="1" id="KW-1133">Transmembrane helix</keyword>
<protein>
    <recommendedName>
        <fullName evidence="4">DUF802 domain-containing protein</fullName>
    </recommendedName>
</protein>
<dbReference type="RefSeq" id="WP_101517492.1">
    <property type="nucleotide sequence ID" value="NZ_PKUS01000003.1"/>
</dbReference>
<keyword evidence="3" id="KW-1185">Reference proteome</keyword>
<feature type="transmembrane region" description="Helical" evidence="1">
    <location>
        <begin position="31"/>
        <end position="51"/>
    </location>
</feature>
<gene>
    <name evidence="2" type="ORF">C0039_05445</name>
</gene>
<name>A0A2N5X644_9GAMM</name>
<comment type="caution">
    <text evidence="2">The sequence shown here is derived from an EMBL/GenBank/DDBJ whole genome shotgun (WGS) entry which is preliminary data.</text>
</comment>
<keyword evidence="1" id="KW-0812">Transmembrane</keyword>
<evidence type="ECO:0008006" key="4">
    <source>
        <dbReference type="Google" id="ProtNLM"/>
    </source>
</evidence>
<evidence type="ECO:0000313" key="3">
    <source>
        <dbReference type="Proteomes" id="UP000235005"/>
    </source>
</evidence>
<dbReference type="Gene3D" id="1.20.5.1230">
    <property type="entry name" value="Apolipoprotein A-I"/>
    <property type="match status" value="1"/>
</dbReference>
<dbReference type="EMBL" id="PKUS01000003">
    <property type="protein sequence ID" value="PLW69963.1"/>
    <property type="molecule type" value="Genomic_DNA"/>
</dbReference>
<dbReference type="AlphaFoldDB" id="A0A2N5X644"/>
<proteinExistence type="predicted"/>
<evidence type="ECO:0000313" key="2">
    <source>
        <dbReference type="EMBL" id="PLW69963.1"/>
    </source>
</evidence>
<sequence>MKTKLLFIVAALLGAAAIIWMGAGFVGANPLALLVTALIGFVYALGLVELVQFRQATANLAGALGDVHEGESFSLPSWLGQLHASLQNAVAQRIEGEKVGLPAPVFAPYLVGLLVMLGLLGTFVGMVDTLQGAVGALQGSTELEAIRNGLAAPIEGLGLAFGTSVAGVAASAMLGLNATLSRRERILVTRELDRLTSGPLRCYSLHYNRQQTFQALQAQAHALPDVAEKLTVMAGELERMGQQLTEQLTTNQQQFHQAAEQQYRDLAQSVDQSLRDSLAASGRLAGESIAPVVTDAMKQLSAVSAETHEKILTSTETMQRERADKESDWLAQQGQRMEALTAALREDLTQMSGALRSELGGLRKEENDSRLETARRLAGIQSATAEGINALNSNAAAALGEIQTTTAAQLAALQTGTGEQMSKLYGDTSGSLAAIRQDTEAQLADLRSNTAQMLAQSHTDTARTLEELQASASRHFDTLQDSTGSHLESLQASSAQGLQELHSAATASLEQLNASVTESIAQLETNTSEQLSKLQATAAEQLAGLGRELQEPMKELIHTASETPKAAAEVIGKLREQVSGNLERDNHMLEERQKILEELGSLSTAMQQSTAQQHAAIESLVADTGATLKDVSKHFQQQLTAEAGKLSEITANAAGSAADIASLGDSFSLAVQLFSDSNTQLVENLCRIEESMEKSSERSDEQMSYYVAQAREIIDQSMLSQREIIEELRRLGQTGDLFAAEATS</sequence>
<organism evidence="2 3">
    <name type="scientific">Pseudohalioglobus lutimaris</name>
    <dbReference type="NCBI Taxonomy" id="1737061"/>
    <lineage>
        <taxon>Bacteria</taxon>
        <taxon>Pseudomonadati</taxon>
        <taxon>Pseudomonadota</taxon>
        <taxon>Gammaproteobacteria</taxon>
        <taxon>Cellvibrionales</taxon>
        <taxon>Halieaceae</taxon>
        <taxon>Pseudohalioglobus</taxon>
    </lineage>
</organism>